<gene>
    <name evidence="2" type="ordered locus">Hoch_0233</name>
</gene>
<evidence type="ECO:0000313" key="2">
    <source>
        <dbReference type="EMBL" id="ACY12874.1"/>
    </source>
</evidence>
<dbReference type="HOGENOM" id="CLU_1658375_0_0_7"/>
<sequence length="168" mass="18741">MASEQLQKCTIVSLEESDIKIEALYNPNKIKISKKVNWSAHSPTPDKKQQLEYAASAKMQTRTLSMELFFDGSEQGKNVHALYVSVLQQFTVPEKYSTKTSKNKEEKVLRPPFVMVVWGTFPPFKGVLDSVDADYSLFTPGGMPLRATCSLSFTEVDPLQLTGAQKSA</sequence>
<dbReference type="InterPro" id="IPR045361">
    <property type="entry name" value="CIS_tube_prot_N"/>
</dbReference>
<reference evidence="2 3" key="1">
    <citation type="journal article" date="2010" name="Stand. Genomic Sci.">
        <title>Complete genome sequence of Haliangium ochraceum type strain (SMP-2).</title>
        <authorList>
            <consortium name="US DOE Joint Genome Institute (JGI-PGF)"/>
            <person name="Ivanova N."/>
            <person name="Daum C."/>
            <person name="Lang E."/>
            <person name="Abt B."/>
            <person name="Kopitz M."/>
            <person name="Saunders E."/>
            <person name="Lapidus A."/>
            <person name="Lucas S."/>
            <person name="Glavina Del Rio T."/>
            <person name="Nolan M."/>
            <person name="Tice H."/>
            <person name="Copeland A."/>
            <person name="Cheng J.F."/>
            <person name="Chen F."/>
            <person name="Bruce D."/>
            <person name="Goodwin L."/>
            <person name="Pitluck S."/>
            <person name="Mavromatis K."/>
            <person name="Pati A."/>
            <person name="Mikhailova N."/>
            <person name="Chen A."/>
            <person name="Palaniappan K."/>
            <person name="Land M."/>
            <person name="Hauser L."/>
            <person name="Chang Y.J."/>
            <person name="Jeffries C.D."/>
            <person name="Detter J.C."/>
            <person name="Brettin T."/>
            <person name="Rohde M."/>
            <person name="Goker M."/>
            <person name="Bristow J."/>
            <person name="Markowitz V."/>
            <person name="Eisen J.A."/>
            <person name="Hugenholtz P."/>
            <person name="Kyrpides N.C."/>
            <person name="Klenk H.P."/>
        </authorList>
    </citation>
    <scope>NUCLEOTIDE SEQUENCE [LARGE SCALE GENOMIC DNA]</scope>
    <source>
        <strain evidence="3">DSM 14365 / CIP 107738 / JCM 11303 / AJ 13395 / SMP-2</strain>
    </source>
</reference>
<accession>D0LHL2</accession>
<dbReference type="OrthoDB" id="9815939at2"/>
<dbReference type="KEGG" id="hoh:Hoch_0233"/>
<dbReference type="AlphaFoldDB" id="D0LHL2"/>
<protein>
    <recommendedName>
        <fullName evidence="1">Contractile injection system tube protein N-terminal domain-containing protein</fullName>
    </recommendedName>
</protein>
<name>D0LHL2_HALO1</name>
<dbReference type="Pfam" id="PF19266">
    <property type="entry name" value="CIS_tube"/>
    <property type="match status" value="1"/>
</dbReference>
<dbReference type="eggNOG" id="COG1652">
    <property type="taxonomic scope" value="Bacteria"/>
</dbReference>
<dbReference type="STRING" id="502025.Hoch_0233"/>
<proteinExistence type="predicted"/>
<evidence type="ECO:0000313" key="3">
    <source>
        <dbReference type="Proteomes" id="UP000001880"/>
    </source>
</evidence>
<dbReference type="EMBL" id="CP001804">
    <property type="protein sequence ID" value="ACY12874.1"/>
    <property type="molecule type" value="Genomic_DNA"/>
</dbReference>
<feature type="domain" description="Contractile injection system tube protein N-terminal" evidence="1">
    <location>
        <begin position="6"/>
        <end position="157"/>
    </location>
</feature>
<evidence type="ECO:0000259" key="1">
    <source>
        <dbReference type="Pfam" id="PF19266"/>
    </source>
</evidence>
<dbReference type="Proteomes" id="UP000001880">
    <property type="component" value="Chromosome"/>
</dbReference>
<dbReference type="RefSeq" id="WP_012825501.1">
    <property type="nucleotide sequence ID" value="NC_013440.1"/>
</dbReference>
<keyword evidence="3" id="KW-1185">Reference proteome</keyword>
<organism evidence="2 3">
    <name type="scientific">Haliangium ochraceum (strain DSM 14365 / JCM 11303 / SMP-2)</name>
    <dbReference type="NCBI Taxonomy" id="502025"/>
    <lineage>
        <taxon>Bacteria</taxon>
        <taxon>Pseudomonadati</taxon>
        <taxon>Myxococcota</taxon>
        <taxon>Polyangia</taxon>
        <taxon>Haliangiales</taxon>
        <taxon>Kofleriaceae</taxon>
        <taxon>Haliangium</taxon>
    </lineage>
</organism>